<evidence type="ECO:0000313" key="6">
    <source>
        <dbReference type="EMBL" id="MFC5918674.1"/>
    </source>
</evidence>
<sequence length="412" mass="41855">MTGYGYRRPDVVITGIGMVTPAGADTTTAWKATCAGLPAAAADPRLAGLAVDFSCPVTGFDPDAVLGTEARRMDPFTQYAIAAAREAVADAAPGDGGWDPARVGVALGTAVGGQRTWEEQGRRLGERGQRAVNPLTVPKAIGNIAAGSVAMDLGLHGPSFVLSTACAAGTTALGLALDLLRAGRCDVVLAGGTEAAVTPLVSTAFDRLKALSRRVDDPCGASRPFDEHRDGFVLGEGAAVLVLERADDARARGRRPYARLLGHGASSDAYHLTSPDPDGRGARLALRLALEDARVGADDVELVNAHATSTPQGDAVEARLIEDVFGRDTAVTSTKGVTGHMLGAAGAVEAAFTALSIEQGVIPPTANFGAPGADVAGIDIVHGASRRAPVSLAVSNSFGFGGHNAVVVLGSV</sequence>
<dbReference type="NCBIfam" id="NF005589">
    <property type="entry name" value="PRK07314.1"/>
    <property type="match status" value="1"/>
</dbReference>
<dbReference type="PROSITE" id="PS00606">
    <property type="entry name" value="KS3_1"/>
    <property type="match status" value="1"/>
</dbReference>
<dbReference type="SMART" id="SM00825">
    <property type="entry name" value="PKS_KS"/>
    <property type="match status" value="1"/>
</dbReference>
<evidence type="ECO:0000256" key="1">
    <source>
        <dbReference type="ARBA" id="ARBA00008467"/>
    </source>
</evidence>
<feature type="domain" description="Ketosynthase family 3 (KS3)" evidence="5">
    <location>
        <begin position="8"/>
        <end position="411"/>
    </location>
</feature>
<gene>
    <name evidence="6" type="ORF">ACFP1B_35370</name>
</gene>
<evidence type="ECO:0000256" key="3">
    <source>
        <dbReference type="ARBA" id="ARBA00023315"/>
    </source>
</evidence>
<dbReference type="PANTHER" id="PTHR11712">
    <property type="entry name" value="POLYKETIDE SYNTHASE-RELATED"/>
    <property type="match status" value="1"/>
</dbReference>
<dbReference type="InterPro" id="IPR016039">
    <property type="entry name" value="Thiolase-like"/>
</dbReference>
<name>A0ABW1GV06_9ACTN</name>
<dbReference type="PROSITE" id="PS52004">
    <property type="entry name" value="KS3_2"/>
    <property type="match status" value="1"/>
</dbReference>
<evidence type="ECO:0000256" key="4">
    <source>
        <dbReference type="RuleBase" id="RU003694"/>
    </source>
</evidence>
<keyword evidence="3" id="KW-0012">Acyltransferase</keyword>
<keyword evidence="7" id="KW-1185">Reference proteome</keyword>
<dbReference type="Gene3D" id="3.40.47.10">
    <property type="match status" value="2"/>
</dbReference>
<dbReference type="InterPro" id="IPR000794">
    <property type="entry name" value="Beta-ketoacyl_synthase"/>
</dbReference>
<dbReference type="InterPro" id="IPR020841">
    <property type="entry name" value="PKS_Beta-ketoAc_synthase_dom"/>
</dbReference>
<evidence type="ECO:0000256" key="2">
    <source>
        <dbReference type="ARBA" id="ARBA00022679"/>
    </source>
</evidence>
<dbReference type="SUPFAM" id="SSF53901">
    <property type="entry name" value="Thiolase-like"/>
    <property type="match status" value="1"/>
</dbReference>
<dbReference type="Pfam" id="PF02801">
    <property type="entry name" value="Ketoacyl-synt_C"/>
    <property type="match status" value="1"/>
</dbReference>
<accession>A0ABW1GV06</accession>
<dbReference type="RefSeq" id="WP_344516736.1">
    <property type="nucleotide sequence ID" value="NZ_BAAATU010000043.1"/>
</dbReference>
<protein>
    <submittedName>
        <fullName evidence="6">Beta-ketoacyl-[acyl-carrier-protein] synthase family protein</fullName>
    </submittedName>
</protein>
<reference evidence="7" key="1">
    <citation type="journal article" date="2019" name="Int. J. Syst. Evol. Microbiol.">
        <title>The Global Catalogue of Microorganisms (GCM) 10K type strain sequencing project: providing services to taxonomists for standard genome sequencing and annotation.</title>
        <authorList>
            <consortium name="The Broad Institute Genomics Platform"/>
            <consortium name="The Broad Institute Genome Sequencing Center for Infectious Disease"/>
            <person name="Wu L."/>
            <person name="Ma J."/>
        </authorList>
    </citation>
    <scope>NUCLEOTIDE SEQUENCE [LARGE SCALE GENOMIC DNA]</scope>
    <source>
        <strain evidence="7">JCM 4147</strain>
    </source>
</reference>
<dbReference type="InterPro" id="IPR018201">
    <property type="entry name" value="Ketoacyl_synth_AS"/>
</dbReference>
<keyword evidence="2 4" id="KW-0808">Transferase</keyword>
<organism evidence="6 7">
    <name type="scientific">Streptomyces pulveraceus</name>
    <dbReference type="NCBI Taxonomy" id="68258"/>
    <lineage>
        <taxon>Bacteria</taxon>
        <taxon>Bacillati</taxon>
        <taxon>Actinomycetota</taxon>
        <taxon>Actinomycetes</taxon>
        <taxon>Kitasatosporales</taxon>
        <taxon>Streptomycetaceae</taxon>
        <taxon>Streptomyces</taxon>
    </lineage>
</organism>
<dbReference type="CDD" id="cd00834">
    <property type="entry name" value="KAS_I_II"/>
    <property type="match status" value="1"/>
</dbReference>
<evidence type="ECO:0000259" key="5">
    <source>
        <dbReference type="PROSITE" id="PS52004"/>
    </source>
</evidence>
<comment type="similarity">
    <text evidence="1 4">Belongs to the thiolase-like superfamily. Beta-ketoacyl-ACP synthases family.</text>
</comment>
<comment type="caution">
    <text evidence="6">The sequence shown here is derived from an EMBL/GenBank/DDBJ whole genome shotgun (WGS) entry which is preliminary data.</text>
</comment>
<proteinExistence type="inferred from homology"/>
<dbReference type="Pfam" id="PF00109">
    <property type="entry name" value="ketoacyl-synt"/>
    <property type="match status" value="1"/>
</dbReference>
<dbReference type="Proteomes" id="UP001596200">
    <property type="component" value="Unassembled WGS sequence"/>
</dbReference>
<dbReference type="EMBL" id="JBHSPU010000042">
    <property type="protein sequence ID" value="MFC5918674.1"/>
    <property type="molecule type" value="Genomic_DNA"/>
</dbReference>
<dbReference type="InterPro" id="IPR014030">
    <property type="entry name" value="Ketoacyl_synth_N"/>
</dbReference>
<dbReference type="PANTHER" id="PTHR11712:SF347">
    <property type="entry name" value="BETA KETOACYL-ACYL CARRIER PROTEIN SYNTHASE"/>
    <property type="match status" value="1"/>
</dbReference>
<evidence type="ECO:0000313" key="7">
    <source>
        <dbReference type="Proteomes" id="UP001596200"/>
    </source>
</evidence>
<dbReference type="InterPro" id="IPR014031">
    <property type="entry name" value="Ketoacyl_synth_C"/>
</dbReference>